<dbReference type="PANTHER" id="PTHR47947">
    <property type="entry name" value="CYTOCHROME P450 82C3-RELATED"/>
    <property type="match status" value="1"/>
</dbReference>
<keyword evidence="8" id="KW-1185">Reference proteome</keyword>
<organism evidence="7 8">
    <name type="scientific">Ilex paraguariensis</name>
    <name type="common">yerba mate</name>
    <dbReference type="NCBI Taxonomy" id="185542"/>
    <lineage>
        <taxon>Eukaryota</taxon>
        <taxon>Viridiplantae</taxon>
        <taxon>Streptophyta</taxon>
        <taxon>Embryophyta</taxon>
        <taxon>Tracheophyta</taxon>
        <taxon>Spermatophyta</taxon>
        <taxon>Magnoliopsida</taxon>
        <taxon>eudicotyledons</taxon>
        <taxon>Gunneridae</taxon>
        <taxon>Pentapetalae</taxon>
        <taxon>asterids</taxon>
        <taxon>campanulids</taxon>
        <taxon>Aquifoliales</taxon>
        <taxon>Aquifoliaceae</taxon>
        <taxon>Ilex</taxon>
    </lineage>
</organism>
<dbReference type="InterPro" id="IPR050651">
    <property type="entry name" value="Plant_Cytochrome_P450_Monoox"/>
</dbReference>
<protein>
    <recommendedName>
        <fullName evidence="9">Cytochrome P450</fullName>
    </recommendedName>
</protein>
<dbReference type="Proteomes" id="UP001642360">
    <property type="component" value="Unassembled WGS sequence"/>
</dbReference>
<dbReference type="GO" id="GO:0046872">
    <property type="term" value="F:metal ion binding"/>
    <property type="evidence" value="ECO:0007669"/>
    <property type="project" value="UniProtKB-KW"/>
</dbReference>
<evidence type="ECO:0000256" key="3">
    <source>
        <dbReference type="ARBA" id="ARBA00023002"/>
    </source>
</evidence>
<dbReference type="PANTHER" id="PTHR47947:SF57">
    <property type="entry name" value="CYTOCHROME P450 81F3-LIKE"/>
    <property type="match status" value="1"/>
</dbReference>
<dbReference type="AlphaFoldDB" id="A0ABC8R4W0"/>
<evidence type="ECO:0000256" key="5">
    <source>
        <dbReference type="ARBA" id="ARBA00023033"/>
    </source>
</evidence>
<keyword evidence="1" id="KW-0349">Heme</keyword>
<dbReference type="InterPro" id="IPR036396">
    <property type="entry name" value="Cyt_P450_sf"/>
</dbReference>
<dbReference type="SUPFAM" id="SSF48264">
    <property type="entry name" value="Cytochrome P450"/>
    <property type="match status" value="1"/>
</dbReference>
<evidence type="ECO:0000256" key="4">
    <source>
        <dbReference type="ARBA" id="ARBA00023004"/>
    </source>
</evidence>
<feature type="compositionally biased region" description="Low complexity" evidence="6">
    <location>
        <begin position="9"/>
        <end position="33"/>
    </location>
</feature>
<evidence type="ECO:0000256" key="6">
    <source>
        <dbReference type="SAM" id="MobiDB-lite"/>
    </source>
</evidence>
<evidence type="ECO:0000313" key="8">
    <source>
        <dbReference type="Proteomes" id="UP001642360"/>
    </source>
</evidence>
<name>A0ABC8R4W0_9AQUA</name>
<proteinExistence type="predicted"/>
<dbReference type="InterPro" id="IPR001128">
    <property type="entry name" value="Cyt_P450"/>
</dbReference>
<dbReference type="Gene3D" id="1.10.630.10">
    <property type="entry name" value="Cytochrome P450"/>
    <property type="match status" value="1"/>
</dbReference>
<keyword evidence="5" id="KW-0503">Monooxygenase</keyword>
<evidence type="ECO:0000313" key="7">
    <source>
        <dbReference type="EMBL" id="CAK9139466.1"/>
    </source>
</evidence>
<comment type="caution">
    <text evidence="7">The sequence shown here is derived from an EMBL/GenBank/DDBJ whole genome shotgun (WGS) entry which is preliminary data.</text>
</comment>
<keyword evidence="2" id="KW-0479">Metal-binding</keyword>
<accession>A0ABC8R4W0</accession>
<evidence type="ECO:0000256" key="2">
    <source>
        <dbReference type="ARBA" id="ARBA00022723"/>
    </source>
</evidence>
<dbReference type="Pfam" id="PF00067">
    <property type="entry name" value="p450"/>
    <property type="match status" value="1"/>
</dbReference>
<dbReference type="EMBL" id="CAUOFW020000963">
    <property type="protein sequence ID" value="CAK9139466.1"/>
    <property type="molecule type" value="Genomic_DNA"/>
</dbReference>
<keyword evidence="4" id="KW-0408">Iron</keyword>
<feature type="region of interest" description="Disordered" evidence="6">
    <location>
        <begin position="1"/>
        <end position="38"/>
    </location>
</feature>
<dbReference type="GO" id="GO:0004497">
    <property type="term" value="F:monooxygenase activity"/>
    <property type="evidence" value="ECO:0007669"/>
    <property type="project" value="UniProtKB-KW"/>
</dbReference>
<keyword evidence="3" id="KW-0560">Oxidoreductase</keyword>
<sequence>MEPSPSPSPSSWISSTASWLSSCPPSSSSNFSSQEKKNLPPGLPAIPILGHLQLLKPPLHRTLQSLSSRYGPIVFLRFGNRPVLLVSSPSIAEQCFTQFDVIFANRPKFLASKHLGYNYTTVGFAPYGDHWRNLRRVTSIQIFSATSLNHSSATRDEEIRFVVQKLFQKYDGAAQKVDLSSLFRELVFNVMTKMKLVDLQRRRDVFFQGLIDEHRRSKAGFSWSEQKKMIVEDLLALQEAEPDCYTDDIVKGITGKHIDMF</sequence>
<gene>
    <name evidence="7" type="ORF">ILEXP_LOCUS6857</name>
</gene>
<evidence type="ECO:0000256" key="1">
    <source>
        <dbReference type="ARBA" id="ARBA00022617"/>
    </source>
</evidence>
<reference evidence="7 8" key="1">
    <citation type="submission" date="2024-02" db="EMBL/GenBank/DDBJ databases">
        <authorList>
            <person name="Vignale AGUSTIN F."/>
            <person name="Sosa J E."/>
            <person name="Modenutti C."/>
        </authorList>
    </citation>
    <scope>NUCLEOTIDE SEQUENCE [LARGE SCALE GENOMIC DNA]</scope>
</reference>
<evidence type="ECO:0008006" key="9">
    <source>
        <dbReference type="Google" id="ProtNLM"/>
    </source>
</evidence>